<accession>A0A855MLE7</accession>
<reference evidence="7" key="1">
    <citation type="submission" date="2017-12" db="EMBL/GenBank/DDBJ databases">
        <title>First report on the novel genomospecies/subspecies of Pectobacterium carotovorum in Russia.</title>
        <authorList>
            <person name="Shirshikov F.V."/>
            <person name="Miroshnikov K."/>
            <person name="Toshakov S.V."/>
            <person name="Kabanova A.P."/>
            <person name="Barannik A.P."/>
            <person name="Shneider M."/>
            <person name="Ignatov A.N."/>
            <person name="Miroshnikov K.A."/>
        </authorList>
    </citation>
    <scope>NUCLEOTIDE SEQUENCE [LARGE SCALE GENOMIC DNA]</scope>
    <source>
        <strain evidence="7">F131</strain>
    </source>
</reference>
<evidence type="ECO:0000256" key="1">
    <source>
        <dbReference type="ARBA" id="ARBA00010466"/>
    </source>
</evidence>
<protein>
    <submittedName>
        <fullName evidence="7">DeoR family transcriptional regulator</fullName>
    </submittedName>
</protein>
<evidence type="ECO:0000259" key="6">
    <source>
        <dbReference type="Pfam" id="PF04198"/>
    </source>
</evidence>
<dbReference type="PANTHER" id="PTHR34294">
    <property type="entry name" value="TRANSCRIPTIONAL REGULATOR-RELATED"/>
    <property type="match status" value="1"/>
</dbReference>
<dbReference type="GO" id="GO:0030246">
    <property type="term" value="F:carbohydrate binding"/>
    <property type="evidence" value="ECO:0007669"/>
    <property type="project" value="InterPro"/>
</dbReference>
<evidence type="ECO:0000313" key="7">
    <source>
        <dbReference type="EMBL" id="POY51637.1"/>
    </source>
</evidence>
<feature type="domain" description="HTH marR-type" evidence="5">
    <location>
        <begin position="51"/>
        <end position="88"/>
    </location>
</feature>
<dbReference type="PANTHER" id="PTHR34294:SF12">
    <property type="entry name" value="SUGAR-BINDING TRANSCRIPTIONAL REGULATOR"/>
    <property type="match status" value="1"/>
</dbReference>
<evidence type="ECO:0000259" key="5">
    <source>
        <dbReference type="Pfam" id="PF01047"/>
    </source>
</evidence>
<dbReference type="InterPro" id="IPR000835">
    <property type="entry name" value="HTH_MarR-typ"/>
</dbReference>
<comment type="caution">
    <text evidence="7">The sequence shown here is derived from an EMBL/GenBank/DDBJ whole genome shotgun (WGS) entry which is preliminary data.</text>
</comment>
<proteinExistence type="inferred from homology"/>
<gene>
    <name evidence="7" type="ORF">F131LOC_00511</name>
</gene>
<evidence type="ECO:0000256" key="2">
    <source>
        <dbReference type="ARBA" id="ARBA00023015"/>
    </source>
</evidence>
<dbReference type="Gene3D" id="3.40.50.1360">
    <property type="match status" value="1"/>
</dbReference>
<comment type="similarity">
    <text evidence="1">Belongs to the SorC transcriptional regulatory family.</text>
</comment>
<dbReference type="GO" id="GO:0003677">
    <property type="term" value="F:DNA binding"/>
    <property type="evidence" value="ECO:0007669"/>
    <property type="project" value="UniProtKB-KW"/>
</dbReference>
<keyword evidence="4" id="KW-0804">Transcription</keyword>
<evidence type="ECO:0000256" key="4">
    <source>
        <dbReference type="ARBA" id="ARBA00023163"/>
    </source>
</evidence>
<dbReference type="EMBL" id="PDVW01000002">
    <property type="protein sequence ID" value="POY51637.1"/>
    <property type="molecule type" value="Genomic_DNA"/>
</dbReference>
<keyword evidence="3" id="KW-0238">DNA-binding</keyword>
<evidence type="ECO:0000256" key="3">
    <source>
        <dbReference type="ARBA" id="ARBA00023125"/>
    </source>
</evidence>
<organism evidence="7">
    <name type="scientific">Pectobacterium versatile</name>
    <dbReference type="NCBI Taxonomy" id="2488639"/>
    <lineage>
        <taxon>Bacteria</taxon>
        <taxon>Pseudomonadati</taxon>
        <taxon>Pseudomonadota</taxon>
        <taxon>Gammaproteobacteria</taxon>
        <taxon>Enterobacterales</taxon>
        <taxon>Pectobacteriaceae</taxon>
        <taxon>Pectobacterium</taxon>
    </lineage>
</organism>
<keyword evidence="2" id="KW-0805">Transcription regulation</keyword>
<dbReference type="InterPro" id="IPR007324">
    <property type="entry name" value="Sugar-bd_dom_put"/>
</dbReference>
<dbReference type="GO" id="GO:0003700">
    <property type="term" value="F:DNA-binding transcription factor activity"/>
    <property type="evidence" value="ECO:0007669"/>
    <property type="project" value="InterPro"/>
</dbReference>
<dbReference type="InterPro" id="IPR037171">
    <property type="entry name" value="NagB/RpiA_transferase-like"/>
</dbReference>
<sequence>MSGADREIKNRTPLPSALVIYSVLNKNDSSKLARGKVMSKQDEQRLLVKIATLYYSEGMKQAEIAASLHLSQSFVSRAITRCVKEGVVKISVIQPPNMFMGLEAAIQKRYSIDQAIVVDVADNATLAQIKQAIGSAAAHYVQTSIRPDDLVGISSWSSTLRAMVDSLHPQSVKAQGVIQLLGGVGPNGNVQATILTQTLANQLSCPAYLLPAQSIERSVEDRARLVTSDEVSSVVDKFSEVSLALVGIGVLEPSQLLKNSGNYYHEAMLQQLAERGAVGDLCLHYYNAEGEPVLQDDEDPVIGMALPQLRQCPRVVALAGGIEKSAAIRGALTGHYVDVLITDRLTAETLI</sequence>
<dbReference type="SUPFAM" id="SSF100950">
    <property type="entry name" value="NagB/RpiA/CoA transferase-like"/>
    <property type="match status" value="1"/>
</dbReference>
<dbReference type="AlphaFoldDB" id="A0A855MLE7"/>
<dbReference type="Pfam" id="PF01047">
    <property type="entry name" value="MarR"/>
    <property type="match status" value="1"/>
</dbReference>
<feature type="domain" description="Sugar-binding" evidence="6">
    <location>
        <begin position="100"/>
        <end position="351"/>
    </location>
</feature>
<dbReference type="Gene3D" id="1.10.10.60">
    <property type="entry name" value="Homeodomain-like"/>
    <property type="match status" value="1"/>
</dbReference>
<dbReference type="InterPro" id="IPR051054">
    <property type="entry name" value="SorC_transcr_regulators"/>
</dbReference>
<dbReference type="Pfam" id="PF04198">
    <property type="entry name" value="Sugar-bind"/>
    <property type="match status" value="1"/>
</dbReference>
<name>A0A855MLE7_9GAMM</name>